<keyword evidence="10" id="KW-1185">Reference proteome</keyword>
<evidence type="ECO:0000313" key="9">
    <source>
        <dbReference type="EMBL" id="TWI79143.1"/>
    </source>
</evidence>
<evidence type="ECO:0000313" key="10">
    <source>
        <dbReference type="Proteomes" id="UP000316167"/>
    </source>
</evidence>
<proteinExistence type="predicted"/>
<keyword evidence="6 7" id="KW-0472">Membrane</keyword>
<evidence type="ECO:0000256" key="5">
    <source>
        <dbReference type="ARBA" id="ARBA00023098"/>
    </source>
</evidence>
<feature type="transmembrane region" description="Helical" evidence="7">
    <location>
        <begin position="373"/>
        <end position="390"/>
    </location>
</feature>
<comment type="subcellular location">
    <subcellularLocation>
        <location evidence="1">Endomembrane system</location>
        <topology evidence="1">Multi-pass membrane protein</topology>
    </subcellularLocation>
</comment>
<feature type="transmembrane region" description="Helical" evidence="7">
    <location>
        <begin position="80"/>
        <end position="97"/>
    </location>
</feature>
<organism evidence="9 10">
    <name type="scientific">Lacibacter cauensis</name>
    <dbReference type="NCBI Taxonomy" id="510947"/>
    <lineage>
        <taxon>Bacteria</taxon>
        <taxon>Pseudomonadati</taxon>
        <taxon>Bacteroidota</taxon>
        <taxon>Chitinophagia</taxon>
        <taxon>Chitinophagales</taxon>
        <taxon>Chitinophagaceae</taxon>
        <taxon>Lacibacter</taxon>
    </lineage>
</organism>
<reference evidence="9 10" key="1">
    <citation type="journal article" date="2015" name="Stand. Genomic Sci.">
        <title>Genomic Encyclopedia of Bacterial and Archaeal Type Strains, Phase III: the genomes of soil and plant-associated and newly described type strains.</title>
        <authorList>
            <person name="Whitman W.B."/>
            <person name="Woyke T."/>
            <person name="Klenk H.P."/>
            <person name="Zhou Y."/>
            <person name="Lilburn T.G."/>
            <person name="Beck B.J."/>
            <person name="De Vos P."/>
            <person name="Vandamme P."/>
            <person name="Eisen J.A."/>
            <person name="Garrity G."/>
            <person name="Hugenholtz P."/>
            <person name="Kyrpides N.C."/>
        </authorList>
    </citation>
    <scope>NUCLEOTIDE SEQUENCE [LARGE SCALE GENOMIC DNA]</scope>
    <source>
        <strain evidence="9 10">CGMCC 1.7271</strain>
    </source>
</reference>
<keyword evidence="2 7" id="KW-0812">Transmembrane</keyword>
<evidence type="ECO:0000256" key="1">
    <source>
        <dbReference type="ARBA" id="ARBA00004127"/>
    </source>
</evidence>
<dbReference type="InterPro" id="IPR006694">
    <property type="entry name" value="Fatty_acid_hydroxylase"/>
</dbReference>
<dbReference type="GO" id="GO:0012505">
    <property type="term" value="C:endomembrane system"/>
    <property type="evidence" value="ECO:0007669"/>
    <property type="project" value="UniProtKB-SubCell"/>
</dbReference>
<dbReference type="InterPro" id="IPR051689">
    <property type="entry name" value="Sterol_desaturase/TMEM195"/>
</dbReference>
<feature type="transmembrane region" description="Helical" evidence="7">
    <location>
        <begin position="138"/>
        <end position="159"/>
    </location>
</feature>
<dbReference type="GO" id="GO:0006643">
    <property type="term" value="P:membrane lipid metabolic process"/>
    <property type="evidence" value="ECO:0007669"/>
    <property type="project" value="TreeGrafter"/>
</dbReference>
<dbReference type="GO" id="GO:0050479">
    <property type="term" value="F:glyceryl-ether monooxygenase activity"/>
    <property type="evidence" value="ECO:0007669"/>
    <property type="project" value="TreeGrafter"/>
</dbReference>
<evidence type="ECO:0000256" key="6">
    <source>
        <dbReference type="ARBA" id="ARBA00023136"/>
    </source>
</evidence>
<feature type="transmembrane region" description="Helical" evidence="7">
    <location>
        <begin position="324"/>
        <end position="343"/>
    </location>
</feature>
<dbReference type="RefSeq" id="WP_199758304.1">
    <property type="nucleotide sequence ID" value="NZ_VLLE01000006.1"/>
</dbReference>
<dbReference type="PANTHER" id="PTHR21624:SF1">
    <property type="entry name" value="ALKYLGLYCEROL MONOOXYGENASE"/>
    <property type="match status" value="1"/>
</dbReference>
<feature type="transmembrane region" description="Helical" evidence="7">
    <location>
        <begin position="350"/>
        <end position="367"/>
    </location>
</feature>
<dbReference type="GO" id="GO:0008610">
    <property type="term" value="P:lipid biosynthetic process"/>
    <property type="evidence" value="ECO:0007669"/>
    <property type="project" value="InterPro"/>
</dbReference>
<evidence type="ECO:0000259" key="8">
    <source>
        <dbReference type="Pfam" id="PF04116"/>
    </source>
</evidence>
<dbReference type="EMBL" id="VLLE01000006">
    <property type="protein sequence ID" value="TWI79143.1"/>
    <property type="molecule type" value="Genomic_DNA"/>
</dbReference>
<accession>A0A562SDA7</accession>
<evidence type="ECO:0000256" key="7">
    <source>
        <dbReference type="SAM" id="Phobius"/>
    </source>
</evidence>
<evidence type="ECO:0000256" key="2">
    <source>
        <dbReference type="ARBA" id="ARBA00022692"/>
    </source>
</evidence>
<dbReference type="PANTHER" id="PTHR21624">
    <property type="entry name" value="STEROL DESATURASE-RELATED PROTEIN"/>
    <property type="match status" value="1"/>
</dbReference>
<dbReference type="AlphaFoldDB" id="A0A562SDA7"/>
<feature type="transmembrane region" description="Helical" evidence="7">
    <location>
        <begin position="54"/>
        <end position="73"/>
    </location>
</feature>
<feature type="transmembrane region" description="Helical" evidence="7">
    <location>
        <begin position="300"/>
        <end position="318"/>
    </location>
</feature>
<comment type="caution">
    <text evidence="9">The sequence shown here is derived from an EMBL/GenBank/DDBJ whole genome shotgun (WGS) entry which is preliminary data.</text>
</comment>
<protein>
    <submittedName>
        <fullName evidence="9">Sterol desaturase/sphingolipid hydroxylase (Fatty acid hydroxylase superfamily)</fullName>
    </submittedName>
</protein>
<keyword evidence="3 7" id="KW-1133">Transmembrane helix</keyword>
<keyword evidence="5" id="KW-0443">Lipid metabolism</keyword>
<evidence type="ECO:0000256" key="4">
    <source>
        <dbReference type="ARBA" id="ARBA00023002"/>
    </source>
</evidence>
<feature type="domain" description="Fatty acid hydroxylase" evidence="8">
    <location>
        <begin position="83"/>
        <end position="216"/>
    </location>
</feature>
<dbReference type="Pfam" id="PF04116">
    <property type="entry name" value="FA_hydroxylase"/>
    <property type="match status" value="1"/>
</dbReference>
<dbReference type="GO" id="GO:0016020">
    <property type="term" value="C:membrane"/>
    <property type="evidence" value="ECO:0007669"/>
    <property type="project" value="GOC"/>
</dbReference>
<sequence>MMQLNYLALAVPLFTGFMLLEYAVAVKRNQQQLFTFDEAVANVNVGIAERLSDLFTTGLFYYFFAWIHTNFALFDIKPNWFTWIALFLFTDLLWYWYHRFGHEVNLFWSLHVVHHQSDDFNYTVAARITVLQSAARSLFWAFLPLLGFPPQMITTLLLIHGAYPFFTHTQLVGKLGWLEYLFVTPSHHRVHHSSNPQYLDKNYGDVLIIWDKLFGTFAKEEEQPTYGLTKPLNSHSFLWQHFHFILEILVSFKRAATIKGKWRSIFGKPDDIDARIRSGLERKFSRKEYELSQTKAVRNYIKWQTIISLLLLFAVILFEHYLQLLQLVTAALFIILSVITTGAMLEQRRWIVFLEYARIGLAGIFIYFCYPSYSISILILLLLTVLLLFYKTIGQRYNGYLYTSIRS</sequence>
<evidence type="ECO:0000256" key="3">
    <source>
        <dbReference type="ARBA" id="ARBA00022989"/>
    </source>
</evidence>
<name>A0A562SDA7_9BACT</name>
<dbReference type="GO" id="GO:0005506">
    <property type="term" value="F:iron ion binding"/>
    <property type="evidence" value="ECO:0007669"/>
    <property type="project" value="InterPro"/>
</dbReference>
<gene>
    <name evidence="9" type="ORF">IQ13_3544</name>
</gene>
<dbReference type="Proteomes" id="UP000316167">
    <property type="component" value="Unassembled WGS sequence"/>
</dbReference>
<keyword evidence="4" id="KW-0560">Oxidoreductase</keyword>